<accession>A0A2S7WH09</accession>
<sequence length="206" mass="23603">MKNSLFFLAFIVFLSCNKKKVEVLQKQELKPLLSAVKNYTIKEKVDLVFLKQIETWKELKAVDNFLSRFKKVSPNEILGNALELKGLVQSLKDSIKPILFESASFNTRIDILQNETLRLADMTFIPAIKAEEVTTQTDKIMNAFSAINSKINSILLKERFEDEIDLDIAFIGLDSTKIDSVSRKSIKKVLNDRKTLNKNFLKEAQQ</sequence>
<dbReference type="PROSITE" id="PS51257">
    <property type="entry name" value="PROKAR_LIPOPROTEIN"/>
    <property type="match status" value="1"/>
</dbReference>
<keyword evidence="2" id="KW-1185">Reference proteome</keyword>
<dbReference type="OrthoDB" id="1431410at2"/>
<name>A0A2S7WH09_9FLAO</name>
<dbReference type="AlphaFoldDB" id="A0A2S7WH09"/>
<dbReference type="Proteomes" id="UP000239068">
    <property type="component" value="Unassembled WGS sequence"/>
</dbReference>
<organism evidence="1 2">
    <name type="scientific">Polaribacter glomeratus</name>
    <dbReference type="NCBI Taxonomy" id="102"/>
    <lineage>
        <taxon>Bacteria</taxon>
        <taxon>Pseudomonadati</taxon>
        <taxon>Bacteroidota</taxon>
        <taxon>Flavobacteriia</taxon>
        <taxon>Flavobacteriales</taxon>
        <taxon>Flavobacteriaceae</taxon>
    </lineage>
</organism>
<comment type="caution">
    <text evidence="1">The sequence shown here is derived from an EMBL/GenBank/DDBJ whole genome shotgun (WGS) entry which is preliminary data.</text>
</comment>
<reference evidence="1 2" key="1">
    <citation type="submission" date="2016-12" db="EMBL/GenBank/DDBJ databases">
        <title>Trade-off between light-utilization and light-protection in marine flavobacteria.</title>
        <authorList>
            <person name="Kumagai Y."/>
            <person name="Yoshizawa S."/>
            <person name="Kogure K."/>
            <person name="Iwasaki W."/>
        </authorList>
    </citation>
    <scope>NUCLEOTIDE SEQUENCE [LARGE SCALE GENOMIC DNA]</scope>
    <source>
        <strain evidence="1 2">ATCC 43844</strain>
    </source>
</reference>
<proteinExistence type="predicted"/>
<evidence type="ECO:0000313" key="2">
    <source>
        <dbReference type="Proteomes" id="UP000239068"/>
    </source>
</evidence>
<evidence type="ECO:0000313" key="1">
    <source>
        <dbReference type="EMBL" id="PQJ76889.1"/>
    </source>
</evidence>
<dbReference type="EMBL" id="MSCM01000002">
    <property type="protein sequence ID" value="PQJ76889.1"/>
    <property type="molecule type" value="Genomic_DNA"/>
</dbReference>
<protein>
    <recommendedName>
        <fullName evidence="3">Lipoprotein</fullName>
    </recommendedName>
</protein>
<dbReference type="RefSeq" id="WP_105022205.1">
    <property type="nucleotide sequence ID" value="NZ_MSCM01000002.1"/>
</dbReference>
<evidence type="ECO:0008006" key="3">
    <source>
        <dbReference type="Google" id="ProtNLM"/>
    </source>
</evidence>
<gene>
    <name evidence="1" type="ORF">BTO16_13550</name>
</gene>